<evidence type="ECO:0000313" key="9">
    <source>
        <dbReference type="Proteomes" id="UP001310890"/>
    </source>
</evidence>
<evidence type="ECO:0000256" key="6">
    <source>
        <dbReference type="SAM" id="MobiDB-lite"/>
    </source>
</evidence>
<dbReference type="Gene3D" id="3.50.50.60">
    <property type="entry name" value="FAD/NAD(P)-binding domain"/>
    <property type="match status" value="2"/>
</dbReference>
<keyword evidence="3" id="KW-0285">Flavoprotein</keyword>
<dbReference type="GO" id="GO:0016614">
    <property type="term" value="F:oxidoreductase activity, acting on CH-OH group of donors"/>
    <property type="evidence" value="ECO:0007669"/>
    <property type="project" value="InterPro"/>
</dbReference>
<dbReference type="PROSITE" id="PS00624">
    <property type="entry name" value="GMC_OXRED_2"/>
    <property type="match status" value="1"/>
</dbReference>
<evidence type="ECO:0000256" key="4">
    <source>
        <dbReference type="ARBA" id="ARBA00022827"/>
    </source>
</evidence>
<dbReference type="AlphaFoldDB" id="A0AAN7T8X9"/>
<sequence>MGGDDTTYDHIVVGGGLCGCVVAARTKHSFPDRTVALIEIGSDARKSRTLGGGSAVNYGAWTRGDRSGYDEWATTVGDERWSYNGRLPYFKRAETYPLLQDKNNHGYEGPIHLSSGGRGYPLRDHVRDAMLAVRLPFNPDHNCGNSHGVSPLVESWHDGDRSFAAKTYGLNGVKLFTDSQVATVMVRQKKVTGIRLVNNRTLHARIETIVSCGAIRTPQLLTLSGIGRSDELARLEIPVQVESEEMGWNLHDHPSLSFWSPPRTPEAGLAVGSDNFMANSKNLDGKPMDWFSNASASQLEMGNAAKVDGRPSLREDDIEISCIADPFDQPVVDPNYLGTEHDRAVLRASVRLALKIMESPAGKRVVNSELPPSQFSPLNSKSSDDVLDERIRAGA</sequence>
<dbReference type="PANTHER" id="PTHR11552:SF123">
    <property type="entry name" value="GMC OXIDOREDUCTASE (AFU_ORTHOLOGUE AFUA_2G01770)-RELATED"/>
    <property type="match status" value="1"/>
</dbReference>
<keyword evidence="5" id="KW-0560">Oxidoreductase</keyword>
<feature type="compositionally biased region" description="Basic and acidic residues" evidence="6">
    <location>
        <begin position="382"/>
        <end position="395"/>
    </location>
</feature>
<dbReference type="InterPro" id="IPR000172">
    <property type="entry name" value="GMC_OxRdtase_N"/>
</dbReference>
<evidence type="ECO:0000256" key="5">
    <source>
        <dbReference type="ARBA" id="ARBA00023002"/>
    </source>
</evidence>
<evidence type="ECO:0000259" key="7">
    <source>
        <dbReference type="PROSITE" id="PS00624"/>
    </source>
</evidence>
<comment type="similarity">
    <text evidence="2">Belongs to the GMC oxidoreductase family.</text>
</comment>
<comment type="cofactor">
    <cofactor evidence="1">
        <name>FAD</name>
        <dbReference type="ChEBI" id="CHEBI:57692"/>
    </cofactor>
</comment>
<feature type="region of interest" description="Disordered" evidence="6">
    <location>
        <begin position="365"/>
        <end position="395"/>
    </location>
</feature>
<evidence type="ECO:0000256" key="2">
    <source>
        <dbReference type="ARBA" id="ARBA00010790"/>
    </source>
</evidence>
<accession>A0AAN7T8X9</accession>
<dbReference type="GO" id="GO:0050660">
    <property type="term" value="F:flavin adenine dinucleotide binding"/>
    <property type="evidence" value="ECO:0007669"/>
    <property type="project" value="InterPro"/>
</dbReference>
<dbReference type="Pfam" id="PF05199">
    <property type="entry name" value="GMC_oxred_C"/>
    <property type="match status" value="1"/>
</dbReference>
<organism evidence="8 9">
    <name type="scientific">Meristemomyces frigidus</name>
    <dbReference type="NCBI Taxonomy" id="1508187"/>
    <lineage>
        <taxon>Eukaryota</taxon>
        <taxon>Fungi</taxon>
        <taxon>Dikarya</taxon>
        <taxon>Ascomycota</taxon>
        <taxon>Pezizomycotina</taxon>
        <taxon>Dothideomycetes</taxon>
        <taxon>Dothideomycetidae</taxon>
        <taxon>Mycosphaerellales</taxon>
        <taxon>Teratosphaeriaceae</taxon>
        <taxon>Meristemomyces</taxon>
    </lineage>
</organism>
<dbReference type="Proteomes" id="UP001310890">
    <property type="component" value="Unassembled WGS sequence"/>
</dbReference>
<evidence type="ECO:0000313" key="8">
    <source>
        <dbReference type="EMBL" id="KAK5107018.1"/>
    </source>
</evidence>
<dbReference type="InterPro" id="IPR012132">
    <property type="entry name" value="GMC_OxRdtase"/>
</dbReference>
<reference evidence="8" key="1">
    <citation type="submission" date="2023-08" db="EMBL/GenBank/DDBJ databases">
        <title>Black Yeasts Isolated from many extreme environments.</title>
        <authorList>
            <person name="Coleine C."/>
            <person name="Stajich J.E."/>
            <person name="Selbmann L."/>
        </authorList>
    </citation>
    <scope>NUCLEOTIDE SEQUENCE</scope>
    <source>
        <strain evidence="8">CCFEE 5401</strain>
    </source>
</reference>
<name>A0AAN7T8X9_9PEZI</name>
<feature type="compositionally biased region" description="Polar residues" evidence="6">
    <location>
        <begin position="370"/>
        <end position="381"/>
    </location>
</feature>
<dbReference type="Pfam" id="PF00732">
    <property type="entry name" value="GMC_oxred_N"/>
    <property type="match status" value="1"/>
</dbReference>
<comment type="caution">
    <text evidence="8">The sequence shown here is derived from an EMBL/GenBank/DDBJ whole genome shotgun (WGS) entry which is preliminary data.</text>
</comment>
<feature type="domain" description="Glucose-methanol-choline oxidoreductase N-terminal" evidence="7">
    <location>
        <begin position="213"/>
        <end position="227"/>
    </location>
</feature>
<dbReference type="Gene3D" id="3.30.560.10">
    <property type="entry name" value="Glucose Oxidase, domain 3"/>
    <property type="match status" value="2"/>
</dbReference>
<dbReference type="EMBL" id="JAVRRL010000145">
    <property type="protein sequence ID" value="KAK5107018.1"/>
    <property type="molecule type" value="Genomic_DNA"/>
</dbReference>
<evidence type="ECO:0000256" key="1">
    <source>
        <dbReference type="ARBA" id="ARBA00001974"/>
    </source>
</evidence>
<protein>
    <recommendedName>
        <fullName evidence="7">Glucose-methanol-choline oxidoreductase N-terminal domain-containing protein</fullName>
    </recommendedName>
</protein>
<dbReference type="InterPro" id="IPR027424">
    <property type="entry name" value="Glucose_Oxidase_domain_2"/>
</dbReference>
<dbReference type="SUPFAM" id="SSF54373">
    <property type="entry name" value="FAD-linked reductases, C-terminal domain"/>
    <property type="match status" value="1"/>
</dbReference>
<proteinExistence type="inferred from homology"/>
<gene>
    <name evidence="8" type="ORF">LTR62_001927</name>
</gene>
<dbReference type="InterPro" id="IPR007867">
    <property type="entry name" value="GMC_OxRtase_C"/>
</dbReference>
<evidence type="ECO:0000256" key="3">
    <source>
        <dbReference type="ARBA" id="ARBA00022630"/>
    </source>
</evidence>
<dbReference type="PANTHER" id="PTHR11552">
    <property type="entry name" value="GLUCOSE-METHANOL-CHOLINE GMC OXIDOREDUCTASE"/>
    <property type="match status" value="1"/>
</dbReference>
<dbReference type="Gene3D" id="4.10.450.10">
    <property type="entry name" value="Glucose Oxidase, domain 2"/>
    <property type="match status" value="1"/>
</dbReference>
<dbReference type="InterPro" id="IPR036188">
    <property type="entry name" value="FAD/NAD-bd_sf"/>
</dbReference>
<dbReference type="SUPFAM" id="SSF51905">
    <property type="entry name" value="FAD/NAD(P)-binding domain"/>
    <property type="match status" value="1"/>
</dbReference>
<keyword evidence="4" id="KW-0274">FAD</keyword>